<evidence type="ECO:0000313" key="1">
    <source>
        <dbReference type="EMBL" id="MBL0426642.1"/>
    </source>
</evidence>
<dbReference type="EMBL" id="JAEQND010000008">
    <property type="protein sequence ID" value="MBL0426642.1"/>
    <property type="molecule type" value="Genomic_DNA"/>
</dbReference>
<proteinExistence type="predicted"/>
<protein>
    <recommendedName>
        <fullName evidence="3">ATP-grasp domain-containing protein</fullName>
    </recommendedName>
</protein>
<keyword evidence="2" id="KW-1185">Reference proteome</keyword>
<evidence type="ECO:0000313" key="2">
    <source>
        <dbReference type="Proteomes" id="UP000622707"/>
    </source>
</evidence>
<dbReference type="RefSeq" id="WP_201690860.1">
    <property type="nucleotide sequence ID" value="NZ_JAEQND010000008.1"/>
</dbReference>
<reference evidence="1 2" key="1">
    <citation type="journal article" date="2017" name="Int. J. Syst. Evol. Microbiol.">
        <title>Ramlibacter alkalitolerans sp. nov., alkali-tolerant bacterium isolated from soil of ginseng.</title>
        <authorList>
            <person name="Lee D.H."/>
            <person name="Cha C.J."/>
        </authorList>
    </citation>
    <scope>NUCLEOTIDE SEQUENCE [LARGE SCALE GENOMIC DNA]</scope>
    <source>
        <strain evidence="1 2">KACC 19305</strain>
    </source>
</reference>
<sequence length="331" mass="36842">MPYINAFVTHFRALQAWASRNNAALDLDVSTFQLEVRCRHRYYSLHPQFVGGMQQRIVNTPVITPETSGFIGWLPYRPLSYDVSTDKLLFKDMIAENGLRTPARWPLSDSQAPPDQDFILKRSSGSFGYDISGPFKAGMTPANRAQGADAGRGTLFAEQFVPGRALKLWCWGHKPFFAHLRQPATVTGDGRSSVQDLIEARLAKVGVALSQYPEVQAMKNFLAYQGLTFDSILQEGAACSLDFRYGREHVTRNALASDNDFPTLPETVQRSIELASAAMARFLKNLFALPVLYSMDAVVDEAGECWWLEVNSNPVLPPDGYEVMFADLFGA</sequence>
<accession>A0ABS1JQW7</accession>
<evidence type="ECO:0008006" key="3">
    <source>
        <dbReference type="Google" id="ProtNLM"/>
    </source>
</evidence>
<comment type="caution">
    <text evidence="1">The sequence shown here is derived from an EMBL/GenBank/DDBJ whole genome shotgun (WGS) entry which is preliminary data.</text>
</comment>
<name>A0ABS1JQW7_9BURK</name>
<gene>
    <name evidence="1" type="ORF">JI746_16120</name>
</gene>
<dbReference type="SUPFAM" id="SSF56059">
    <property type="entry name" value="Glutathione synthetase ATP-binding domain-like"/>
    <property type="match status" value="1"/>
</dbReference>
<organism evidence="1 2">
    <name type="scientific">Ramlibacter alkalitolerans</name>
    <dbReference type="NCBI Taxonomy" id="2039631"/>
    <lineage>
        <taxon>Bacteria</taxon>
        <taxon>Pseudomonadati</taxon>
        <taxon>Pseudomonadota</taxon>
        <taxon>Betaproteobacteria</taxon>
        <taxon>Burkholderiales</taxon>
        <taxon>Comamonadaceae</taxon>
        <taxon>Ramlibacter</taxon>
    </lineage>
</organism>
<dbReference type="Proteomes" id="UP000622707">
    <property type="component" value="Unassembled WGS sequence"/>
</dbReference>